<dbReference type="AlphaFoldDB" id="A0A261XUL2"/>
<reference evidence="1 2" key="1">
    <citation type="journal article" date="2017" name="Mycologia">
        <title>Bifiguratus adelaidae, gen. et sp. nov., a new member of Mucoromycotina in endophytic and soil-dwelling habitats.</title>
        <authorList>
            <person name="Torres-Cruz T.J."/>
            <person name="Billingsley Tobias T.L."/>
            <person name="Almatruk M."/>
            <person name="Hesse C."/>
            <person name="Kuske C.R."/>
            <person name="Desiro A."/>
            <person name="Benucci G.M."/>
            <person name="Bonito G."/>
            <person name="Stajich J.E."/>
            <person name="Dunlap C."/>
            <person name="Arnold A.E."/>
            <person name="Porras-Alfaro A."/>
        </authorList>
    </citation>
    <scope>NUCLEOTIDE SEQUENCE [LARGE SCALE GENOMIC DNA]</scope>
    <source>
        <strain evidence="1 2">AZ0501</strain>
    </source>
</reference>
<dbReference type="PANTHER" id="PTHR40617:SF1">
    <property type="entry name" value="ATTH DOMAIN-CONTAINING PROTEIN-RELATED"/>
    <property type="match status" value="1"/>
</dbReference>
<dbReference type="Proteomes" id="UP000242875">
    <property type="component" value="Unassembled WGS sequence"/>
</dbReference>
<dbReference type="InterPro" id="IPR053112">
    <property type="entry name" value="Fungal_Dehydratase/Hydratase"/>
</dbReference>
<accession>A0A261XUL2</accession>
<keyword evidence="2" id="KW-1185">Reference proteome</keyword>
<gene>
    <name evidence="1" type="ORF">BZG36_05086</name>
</gene>
<proteinExistence type="predicted"/>
<organism evidence="1 2">
    <name type="scientific">Bifiguratus adelaidae</name>
    <dbReference type="NCBI Taxonomy" id="1938954"/>
    <lineage>
        <taxon>Eukaryota</taxon>
        <taxon>Fungi</taxon>
        <taxon>Fungi incertae sedis</taxon>
        <taxon>Mucoromycota</taxon>
        <taxon>Mucoromycotina</taxon>
        <taxon>Endogonomycetes</taxon>
        <taxon>Endogonales</taxon>
        <taxon>Endogonales incertae sedis</taxon>
        <taxon>Bifiguratus</taxon>
    </lineage>
</organism>
<protein>
    <submittedName>
        <fullName evidence="1">Uncharacterized protein</fullName>
    </submittedName>
</protein>
<dbReference type="OrthoDB" id="5295747at2759"/>
<feature type="non-terminal residue" evidence="1">
    <location>
        <position position="100"/>
    </location>
</feature>
<evidence type="ECO:0000313" key="2">
    <source>
        <dbReference type="Proteomes" id="UP000242875"/>
    </source>
</evidence>
<dbReference type="SUPFAM" id="SSF159245">
    <property type="entry name" value="AttH-like"/>
    <property type="match status" value="1"/>
</dbReference>
<evidence type="ECO:0000313" key="1">
    <source>
        <dbReference type="EMBL" id="OZJ02040.1"/>
    </source>
</evidence>
<comment type="caution">
    <text evidence="1">The sequence shown here is derived from an EMBL/GenBank/DDBJ whole genome shotgun (WGS) entry which is preliminary data.</text>
</comment>
<dbReference type="PANTHER" id="PTHR40617">
    <property type="entry name" value="TERPENE CYCLASE ASQC"/>
    <property type="match status" value="1"/>
</dbReference>
<dbReference type="EMBL" id="MVBO01000198">
    <property type="protein sequence ID" value="OZJ02040.1"/>
    <property type="molecule type" value="Genomic_DNA"/>
</dbReference>
<name>A0A261XUL2_9FUNG</name>
<sequence>MPNLTSGANTGFYRMSLLDITYPSFYAQVAHPVNSSLGVQPSFNITFDHYGYESLSTDQLSKLHTWSTVPELTFDLTINGTATALLDGGVGTFYFGSGPM</sequence>